<keyword evidence="2" id="KW-1185">Reference proteome</keyword>
<evidence type="ECO:0000313" key="1">
    <source>
        <dbReference type="EMBL" id="CAK0777540.1"/>
    </source>
</evidence>
<accession>A0AAV1I3C3</accession>
<comment type="caution">
    <text evidence="1">The sequence shown here is derived from an EMBL/GenBank/DDBJ whole genome shotgun (WGS) entry which is preliminary data.</text>
</comment>
<dbReference type="AlphaFoldDB" id="A0AAV1I3C3"/>
<evidence type="ECO:0000313" key="2">
    <source>
        <dbReference type="Proteomes" id="UP001314263"/>
    </source>
</evidence>
<proteinExistence type="predicted"/>
<dbReference type="EMBL" id="CAUYUE010000005">
    <property type="protein sequence ID" value="CAK0777540.1"/>
    <property type="molecule type" value="Genomic_DNA"/>
</dbReference>
<protein>
    <submittedName>
        <fullName evidence="1">Uncharacterized protein</fullName>
    </submittedName>
</protein>
<name>A0AAV1I3C3_9CHLO</name>
<reference evidence="1 2" key="1">
    <citation type="submission" date="2023-10" db="EMBL/GenBank/DDBJ databases">
        <authorList>
            <person name="Maclean D."/>
            <person name="Macfadyen A."/>
        </authorList>
    </citation>
    <scope>NUCLEOTIDE SEQUENCE [LARGE SCALE GENOMIC DNA]</scope>
</reference>
<dbReference type="Proteomes" id="UP001314263">
    <property type="component" value="Unassembled WGS sequence"/>
</dbReference>
<sequence>MIFFVFATLALTSAVDARCHVDIAIGQAWEDPGTNTTHRALHLALRNFDEADVEVPYDVAMENDAWQDISDAWNFNETLFARGMAVGTVVAPWANLEAGGQNIVEVGCIVKTANVTDGDVVPKYVNVDGEDCDGNITYLSL</sequence>
<organism evidence="1 2">
    <name type="scientific">Coccomyxa viridis</name>
    <dbReference type="NCBI Taxonomy" id="1274662"/>
    <lineage>
        <taxon>Eukaryota</taxon>
        <taxon>Viridiplantae</taxon>
        <taxon>Chlorophyta</taxon>
        <taxon>core chlorophytes</taxon>
        <taxon>Trebouxiophyceae</taxon>
        <taxon>Trebouxiophyceae incertae sedis</taxon>
        <taxon>Coccomyxaceae</taxon>
        <taxon>Coccomyxa</taxon>
    </lineage>
</organism>
<gene>
    <name evidence="1" type="ORF">CVIRNUC_004501</name>
</gene>